<dbReference type="Gene3D" id="3.40.50.300">
    <property type="entry name" value="P-loop containing nucleotide triphosphate hydrolases"/>
    <property type="match status" value="1"/>
</dbReference>
<keyword evidence="3" id="KW-1003">Cell membrane</keyword>
<evidence type="ECO:0000313" key="14">
    <source>
        <dbReference type="Proteomes" id="UP000065511"/>
    </source>
</evidence>
<comment type="function">
    <text evidence="10">Part of the ABC transporter FtsEX involved in cellular division. Has ATPase activity. Essential for cell division and viability.</text>
</comment>
<comment type="catalytic activity">
    <reaction evidence="9">
        <text>ATP + H2O = ADP + phosphate + H(+)</text>
        <dbReference type="Rhea" id="RHEA:13065"/>
        <dbReference type="ChEBI" id="CHEBI:15377"/>
        <dbReference type="ChEBI" id="CHEBI:15378"/>
        <dbReference type="ChEBI" id="CHEBI:30616"/>
        <dbReference type="ChEBI" id="CHEBI:43474"/>
        <dbReference type="ChEBI" id="CHEBI:456216"/>
    </reaction>
</comment>
<evidence type="ECO:0000313" key="12">
    <source>
        <dbReference type="EMBL" id="ALS01883.1"/>
    </source>
</evidence>
<protein>
    <submittedName>
        <fullName evidence="12">Metal ABC transporter ATP-binding protein</fullName>
    </submittedName>
</protein>
<dbReference type="InterPro" id="IPR003439">
    <property type="entry name" value="ABC_transporter-like_ATP-bd"/>
</dbReference>
<reference evidence="12 14" key="2">
    <citation type="submission" date="2015-12" db="EMBL/GenBank/DDBJ databases">
        <authorList>
            <person name="Lauer A."/>
            <person name="Humrighouse B."/>
            <person name="Loparev V."/>
            <person name="Shewmaker P.L."/>
            <person name="Whitney A.M."/>
            <person name="McLaughlin R.W."/>
        </authorList>
    </citation>
    <scope>NUCLEOTIDE SEQUENCE [LARGE SCALE GENOMIC DNA]</scope>
    <source>
        <strain evidence="12 14">LMG 23085</strain>
    </source>
</reference>
<dbReference type="GO" id="GO:0005524">
    <property type="term" value="F:ATP binding"/>
    <property type="evidence" value="ECO:0007669"/>
    <property type="project" value="UniProtKB-KW"/>
</dbReference>
<keyword evidence="4" id="KW-0547">Nucleotide-binding</keyword>
<evidence type="ECO:0000256" key="8">
    <source>
        <dbReference type="ARBA" id="ARBA00023136"/>
    </source>
</evidence>
<evidence type="ECO:0000256" key="10">
    <source>
        <dbReference type="ARBA" id="ARBA00055994"/>
    </source>
</evidence>
<feature type="domain" description="ABC transporter" evidence="11">
    <location>
        <begin position="2"/>
        <end position="238"/>
    </location>
</feature>
<reference evidence="13 15" key="1">
    <citation type="submission" date="2014-12" db="EMBL/GenBank/DDBJ databases">
        <title>Draft genome sequences of 29 type strains of Enterococci.</title>
        <authorList>
            <person name="Zhong Z."/>
            <person name="Sun Z."/>
            <person name="Liu W."/>
            <person name="Zhang W."/>
            <person name="Zhang H."/>
        </authorList>
    </citation>
    <scope>NUCLEOTIDE SEQUENCE [LARGE SCALE GENOMIC DNA]</scope>
    <source>
        <strain evidence="13 15">DSM 22801</strain>
    </source>
</reference>
<accession>A0A0S3KC54</accession>
<dbReference type="EMBL" id="CP013614">
    <property type="protein sequence ID" value="ALS01883.1"/>
    <property type="molecule type" value="Genomic_DNA"/>
</dbReference>
<evidence type="ECO:0000256" key="4">
    <source>
        <dbReference type="ARBA" id="ARBA00022741"/>
    </source>
</evidence>
<dbReference type="PROSITE" id="PS50893">
    <property type="entry name" value="ABC_TRANSPORTER_2"/>
    <property type="match status" value="1"/>
</dbReference>
<dbReference type="RefSeq" id="WP_071877451.1">
    <property type="nucleotide sequence ID" value="NZ_JXLC01000008.1"/>
</dbReference>
<dbReference type="FunFam" id="3.40.50.300:FF:000056">
    <property type="entry name" value="Cell division ATP-binding protein FtsE"/>
    <property type="match status" value="1"/>
</dbReference>
<name>A0A0S3KC54_9ENTE</name>
<keyword evidence="5 12" id="KW-0067">ATP-binding</keyword>
<dbReference type="PANTHER" id="PTHR43166:SF30">
    <property type="entry name" value="METHIONINE IMPORT ATP-BINDING PROTEIN METN"/>
    <property type="match status" value="1"/>
</dbReference>
<dbReference type="OrthoDB" id="9802264at2"/>
<evidence type="ECO:0000256" key="9">
    <source>
        <dbReference type="ARBA" id="ARBA00049360"/>
    </source>
</evidence>
<dbReference type="InterPro" id="IPR017871">
    <property type="entry name" value="ABC_transporter-like_CS"/>
</dbReference>
<dbReference type="SUPFAM" id="SSF52540">
    <property type="entry name" value="P-loop containing nucleoside triphosphate hydrolases"/>
    <property type="match status" value="1"/>
</dbReference>
<dbReference type="GO" id="GO:0016887">
    <property type="term" value="F:ATP hydrolysis activity"/>
    <property type="evidence" value="ECO:0007669"/>
    <property type="project" value="InterPro"/>
</dbReference>
<dbReference type="PANTHER" id="PTHR43166">
    <property type="entry name" value="AMINO ACID IMPORT ATP-BINDING PROTEIN"/>
    <property type="match status" value="1"/>
</dbReference>
<evidence type="ECO:0000256" key="7">
    <source>
        <dbReference type="ARBA" id="ARBA00022970"/>
    </source>
</evidence>
<evidence type="ECO:0000259" key="11">
    <source>
        <dbReference type="PROSITE" id="PS50893"/>
    </source>
</evidence>
<dbReference type="GO" id="GO:0006865">
    <property type="term" value="P:amino acid transport"/>
    <property type="evidence" value="ECO:0007669"/>
    <property type="project" value="UniProtKB-KW"/>
</dbReference>
<dbReference type="AlphaFoldDB" id="A0A0S3KC54"/>
<dbReference type="EMBL" id="JXLC01000008">
    <property type="protein sequence ID" value="OJG92145.1"/>
    <property type="molecule type" value="Genomic_DNA"/>
</dbReference>
<evidence type="ECO:0000256" key="6">
    <source>
        <dbReference type="ARBA" id="ARBA00022967"/>
    </source>
</evidence>
<dbReference type="Proteomes" id="UP000183039">
    <property type="component" value="Unassembled WGS sequence"/>
</dbReference>
<evidence type="ECO:0000313" key="13">
    <source>
        <dbReference type="EMBL" id="OJG92145.1"/>
    </source>
</evidence>
<gene>
    <name evidence="12" type="ORF">ATZ33_10980</name>
    <name evidence="13" type="ORF">RV15_GL003530</name>
</gene>
<keyword evidence="7" id="KW-0029">Amino-acid transport</keyword>
<dbReference type="InterPro" id="IPR027417">
    <property type="entry name" value="P-loop_NTPase"/>
</dbReference>
<keyword evidence="14" id="KW-1185">Reference proteome</keyword>
<proteinExistence type="inferred from homology"/>
<evidence type="ECO:0000256" key="5">
    <source>
        <dbReference type="ARBA" id="ARBA00022840"/>
    </source>
</evidence>
<dbReference type="InterPro" id="IPR050086">
    <property type="entry name" value="MetN_ABC_transporter-like"/>
</dbReference>
<dbReference type="SMART" id="SM00382">
    <property type="entry name" value="AAA"/>
    <property type="match status" value="1"/>
</dbReference>
<keyword evidence="6" id="KW-1278">Translocase</keyword>
<dbReference type="GO" id="GO:0005886">
    <property type="term" value="C:plasma membrane"/>
    <property type="evidence" value="ECO:0007669"/>
    <property type="project" value="UniProtKB-ARBA"/>
</dbReference>
<comment type="similarity">
    <text evidence="1">Belongs to the ABC transporter superfamily.</text>
</comment>
<evidence type="ECO:0000313" key="15">
    <source>
        <dbReference type="Proteomes" id="UP000183039"/>
    </source>
</evidence>
<dbReference type="InterPro" id="IPR003593">
    <property type="entry name" value="AAA+_ATPase"/>
</dbReference>
<dbReference type="KEGG" id="ess:ATZ33_10980"/>
<keyword evidence="8" id="KW-0472">Membrane</keyword>
<dbReference type="Pfam" id="PF00005">
    <property type="entry name" value="ABC_tran"/>
    <property type="match status" value="1"/>
</dbReference>
<sequence>MITFEQVSKSYSHDGTFVTALDHVDLKIQEHEIFGVIGESGSGKSTLLRMINTLELPSQGQIKIAGTDLMQLSDAQRRQSRKNIGMIFQQFNLLYNQTVNENIGLPLRLNKTYDQQKVREVLEFVRLSDKGNHYPRQLSGGEKQRVGIARALITKPEILLCDEPTSALDGQNAYDVLALLRRINEMFGTTMVIVSHELNLIKQLCNRTAILEHGKVIETLAIQKAQQQPQFSSYYERVRESLG</sequence>
<dbReference type="PROSITE" id="PS00211">
    <property type="entry name" value="ABC_TRANSPORTER_1"/>
    <property type="match status" value="1"/>
</dbReference>
<evidence type="ECO:0000256" key="3">
    <source>
        <dbReference type="ARBA" id="ARBA00022475"/>
    </source>
</evidence>
<keyword evidence="2" id="KW-0813">Transport</keyword>
<organism evidence="13 15">
    <name type="scientific">Enterococcus silesiacus</name>
    <dbReference type="NCBI Taxonomy" id="332949"/>
    <lineage>
        <taxon>Bacteria</taxon>
        <taxon>Bacillati</taxon>
        <taxon>Bacillota</taxon>
        <taxon>Bacilli</taxon>
        <taxon>Lactobacillales</taxon>
        <taxon>Enterococcaceae</taxon>
        <taxon>Enterococcus</taxon>
    </lineage>
</organism>
<evidence type="ECO:0000256" key="2">
    <source>
        <dbReference type="ARBA" id="ARBA00022448"/>
    </source>
</evidence>
<evidence type="ECO:0000256" key="1">
    <source>
        <dbReference type="ARBA" id="ARBA00005417"/>
    </source>
</evidence>
<dbReference type="Proteomes" id="UP000065511">
    <property type="component" value="Chromosome"/>
</dbReference>